<comment type="caution">
    <text evidence="1">The sequence shown here is derived from an EMBL/GenBank/DDBJ whole genome shotgun (WGS) entry which is preliminary data.</text>
</comment>
<evidence type="ECO:0000313" key="2">
    <source>
        <dbReference type="Proteomes" id="UP000236220"/>
    </source>
</evidence>
<organism evidence="1 2">
    <name type="scientific">Solilutibacter silvestris</name>
    <dbReference type="NCBI Taxonomy" id="1645665"/>
    <lineage>
        <taxon>Bacteria</taxon>
        <taxon>Pseudomonadati</taxon>
        <taxon>Pseudomonadota</taxon>
        <taxon>Gammaproteobacteria</taxon>
        <taxon>Lysobacterales</taxon>
        <taxon>Lysobacteraceae</taxon>
        <taxon>Solilutibacter</taxon>
    </lineage>
</organism>
<name>A0A2K1Q2R1_9GAMM</name>
<dbReference type="PANTHER" id="PTHR48098:SF3">
    <property type="entry name" value="IRON(III) ENTEROBACTIN ESTERASE"/>
    <property type="match status" value="1"/>
</dbReference>
<dbReference type="Pfam" id="PF00756">
    <property type="entry name" value="Esterase"/>
    <property type="match status" value="1"/>
</dbReference>
<dbReference type="InterPro" id="IPR050583">
    <property type="entry name" value="Mycobacterial_A85_antigen"/>
</dbReference>
<reference evidence="1 2" key="1">
    <citation type="submission" date="2017-08" db="EMBL/GenBank/DDBJ databases">
        <title>Lysobacter sylvestris genome.</title>
        <authorList>
            <person name="Zhang D.-C."/>
            <person name="Albuquerque L."/>
            <person name="Franca L."/>
            <person name="Froufe H.J.C."/>
            <person name="Barroso C."/>
            <person name="Egas C."/>
            <person name="Da Costa M."/>
            <person name="Margesin R."/>
        </authorList>
    </citation>
    <scope>NUCLEOTIDE SEQUENCE [LARGE SCALE GENOMIC DNA]</scope>
    <source>
        <strain evidence="1 2">AM20-91</strain>
    </source>
</reference>
<dbReference type="PANTHER" id="PTHR48098">
    <property type="entry name" value="ENTEROCHELIN ESTERASE-RELATED"/>
    <property type="match status" value="1"/>
</dbReference>
<dbReference type="SUPFAM" id="SSF53474">
    <property type="entry name" value="alpha/beta-Hydrolases"/>
    <property type="match status" value="1"/>
</dbReference>
<dbReference type="Gene3D" id="3.40.50.1820">
    <property type="entry name" value="alpha/beta hydrolase"/>
    <property type="match status" value="1"/>
</dbReference>
<dbReference type="AlphaFoldDB" id="A0A2K1Q2R1"/>
<dbReference type="InterPro" id="IPR029058">
    <property type="entry name" value="AB_hydrolase_fold"/>
</dbReference>
<dbReference type="InterPro" id="IPR000801">
    <property type="entry name" value="Esterase-like"/>
</dbReference>
<dbReference type="EMBL" id="NPZB01000001">
    <property type="protein sequence ID" value="PNS09335.1"/>
    <property type="molecule type" value="Genomic_DNA"/>
</dbReference>
<evidence type="ECO:0000313" key="1">
    <source>
        <dbReference type="EMBL" id="PNS09335.1"/>
    </source>
</evidence>
<proteinExistence type="predicted"/>
<keyword evidence="2" id="KW-1185">Reference proteome</keyword>
<dbReference type="RefSeq" id="WP_240600120.1">
    <property type="nucleotide sequence ID" value="NZ_NPZB01000001.1"/>
</dbReference>
<protein>
    <submittedName>
        <fullName evidence="1">Putative esterase</fullName>
    </submittedName>
</protein>
<gene>
    <name evidence="1" type="ORF">Lysil_0964</name>
</gene>
<sequence length="545" mass="58725">MSKSLPRHALTVALIAASGLVWTSAWAGTPLRVELPANSAAASGRLLISLQPAAAAEKAAKDGKVMHIEVSPFGYSGGALIGMDVPGIDAGKAFLVDTETMAYPSGLSALLAGDYYVQAVLDTARDNNYGGSSDDISSTPQKITLGKGGDLPLLMLDQREPPAGDYWDLPAGMPEAMRAQMSAAKPHVKPLDIVSPKLSAFWGRPIHMRGWVVLPPGYDKGNDHYPVAYSTHGFGGTLRSQLYSAASASASMEKGDTPPMIWVFLDESSATGTHEFADSVNNGPWGAALTEELIPQVDRDYRTDGKAASRFVTGHSSGGWASLWLQVRYPKVFGGGWPTSPDPGDFHDFTGADLYAPNANVYHHADGTPIPLVRDHAKVIASFEQFAKLEEVTGPVGGQMASFEWVFSPRGTDGRPMPMFDRRSGAVDPHVVAYWRDHYDVAHRITTQWNTLKPDLDGKVHLIVGTADTFYLDGAARKLQAAMKSVGAKTDFRFVPDRTHGDLYTIGDNKRALGRVIAWEMYRVARPDAKLPTDLPKVPVEAAAK</sequence>
<accession>A0A2K1Q2R1</accession>
<dbReference type="Proteomes" id="UP000236220">
    <property type="component" value="Unassembled WGS sequence"/>
</dbReference>